<sequence length="92" mass="10676">MLWTNQVNSLETQIEHLLPILLGRDLSYIHMFLGAYRVFATTQDVLDLLFAKEFWTTEKKTKTKTSCLLALSLPQSWDPEQMMWEPSHSASC</sequence>
<protein>
    <recommendedName>
        <fullName evidence="2">N-terminal Ras-GEF domain-containing protein</fullName>
    </recommendedName>
</protein>
<feature type="domain" description="N-terminal Ras-GEF" evidence="2">
    <location>
        <begin position="1"/>
        <end position="92"/>
    </location>
</feature>
<dbReference type="SUPFAM" id="SSF48366">
    <property type="entry name" value="Ras GEF"/>
    <property type="match status" value="1"/>
</dbReference>
<keyword evidence="1" id="KW-0344">Guanine-nucleotide releasing factor</keyword>
<dbReference type="PROSITE" id="PS50212">
    <property type="entry name" value="RASGEF_NTER"/>
    <property type="match status" value="1"/>
</dbReference>
<accession>M3YKH2</accession>
<dbReference type="InterPro" id="IPR023578">
    <property type="entry name" value="Ras_GEF_dom_sf"/>
</dbReference>
<evidence type="ECO:0000259" key="2">
    <source>
        <dbReference type="PROSITE" id="PS50212"/>
    </source>
</evidence>
<dbReference type="Gene3D" id="1.20.870.10">
    <property type="entry name" value="Son of sevenless (SoS) protein Chain: S domain 1"/>
    <property type="match status" value="1"/>
</dbReference>
<dbReference type="AlphaFoldDB" id="M3YKH2"/>
<reference evidence="3" key="1">
    <citation type="submission" date="2024-06" db="UniProtKB">
        <authorList>
            <consortium name="Ensembl"/>
        </authorList>
    </citation>
    <scope>IDENTIFICATION</scope>
</reference>
<evidence type="ECO:0000313" key="3">
    <source>
        <dbReference type="Ensembl" id="ENSMPUP00000011829.1"/>
    </source>
</evidence>
<dbReference type="InterPro" id="IPR000651">
    <property type="entry name" value="Ras-like_Gua-exchang_fac_N"/>
</dbReference>
<dbReference type="HOGENOM" id="CLU_2412667_0_0_1"/>
<organism evidence="3">
    <name type="scientific">Mustela putorius furo</name>
    <name type="common">European domestic ferret</name>
    <name type="synonym">Mustela furo</name>
    <dbReference type="NCBI Taxonomy" id="9669"/>
    <lineage>
        <taxon>Eukaryota</taxon>
        <taxon>Metazoa</taxon>
        <taxon>Chordata</taxon>
        <taxon>Craniata</taxon>
        <taxon>Vertebrata</taxon>
        <taxon>Euteleostomi</taxon>
        <taxon>Mammalia</taxon>
        <taxon>Eutheria</taxon>
        <taxon>Laurasiatheria</taxon>
        <taxon>Carnivora</taxon>
        <taxon>Caniformia</taxon>
        <taxon>Musteloidea</taxon>
        <taxon>Mustelidae</taxon>
        <taxon>Mustelinae</taxon>
        <taxon>Mustela</taxon>
    </lineage>
</organism>
<name>M3YKH2_MUSPF</name>
<dbReference type="GO" id="GO:0005085">
    <property type="term" value="F:guanyl-nucleotide exchange factor activity"/>
    <property type="evidence" value="ECO:0007669"/>
    <property type="project" value="UniProtKB-KW"/>
</dbReference>
<dbReference type="EMBL" id="AEYP01092179">
    <property type="status" value="NOT_ANNOTATED_CDS"/>
    <property type="molecule type" value="Genomic_DNA"/>
</dbReference>
<dbReference type="InParanoid" id="M3YKH2"/>
<proteinExistence type="predicted"/>
<evidence type="ECO:0000256" key="1">
    <source>
        <dbReference type="PROSITE-ProRule" id="PRU00135"/>
    </source>
</evidence>
<dbReference type="Ensembl" id="ENSMPUT00000012022.1">
    <property type="protein sequence ID" value="ENSMPUP00000011829.1"/>
    <property type="gene ID" value="ENSMPUG00000011919.1"/>
</dbReference>